<keyword evidence="9" id="KW-1185">Reference proteome</keyword>
<feature type="compositionally biased region" description="Basic and acidic residues" evidence="5">
    <location>
        <begin position="1"/>
        <end position="11"/>
    </location>
</feature>
<feature type="transmembrane region" description="Helical" evidence="6">
    <location>
        <begin position="405"/>
        <end position="424"/>
    </location>
</feature>
<dbReference type="OrthoDB" id="2351791at2759"/>
<dbReference type="Gene3D" id="1.20.1720.10">
    <property type="entry name" value="Multidrug resistance protein D"/>
    <property type="match status" value="1"/>
</dbReference>
<feature type="transmembrane region" description="Helical" evidence="6">
    <location>
        <begin position="571"/>
        <end position="589"/>
    </location>
</feature>
<feature type="transmembrane region" description="Helical" evidence="6">
    <location>
        <begin position="253"/>
        <end position="275"/>
    </location>
</feature>
<dbReference type="Pfam" id="PF07690">
    <property type="entry name" value="MFS_1"/>
    <property type="match status" value="1"/>
</dbReference>
<dbReference type="InterPro" id="IPR020846">
    <property type="entry name" value="MFS_dom"/>
</dbReference>
<proteinExistence type="predicted"/>
<dbReference type="PANTHER" id="PTHR23501">
    <property type="entry name" value="MAJOR FACILITATOR SUPERFAMILY"/>
    <property type="match status" value="1"/>
</dbReference>
<accession>A0A0H2S9I5</accession>
<dbReference type="PROSITE" id="PS50850">
    <property type="entry name" value="MFS"/>
    <property type="match status" value="1"/>
</dbReference>
<evidence type="ECO:0000313" key="9">
    <source>
        <dbReference type="Proteomes" id="UP000053477"/>
    </source>
</evidence>
<feature type="transmembrane region" description="Helical" evidence="6">
    <location>
        <begin position="496"/>
        <end position="522"/>
    </location>
</feature>
<dbReference type="AlphaFoldDB" id="A0A0H2S9I5"/>
<dbReference type="PANTHER" id="PTHR23501:SF102">
    <property type="entry name" value="DRUG TRANSPORTER, PUTATIVE (AFU_ORTHOLOGUE AFUA_3G08530)-RELATED"/>
    <property type="match status" value="1"/>
</dbReference>
<feature type="compositionally biased region" description="Basic and acidic residues" evidence="5">
    <location>
        <begin position="597"/>
        <end position="615"/>
    </location>
</feature>
<protein>
    <submittedName>
        <fullName evidence="8">MFS general substrate transporter</fullName>
    </submittedName>
</protein>
<dbReference type="InterPro" id="IPR036259">
    <property type="entry name" value="MFS_trans_sf"/>
</dbReference>
<dbReference type="PROSITE" id="PS00217">
    <property type="entry name" value="SUGAR_TRANSPORT_2"/>
    <property type="match status" value="1"/>
</dbReference>
<feature type="region of interest" description="Disordered" evidence="5">
    <location>
        <begin position="596"/>
        <end position="615"/>
    </location>
</feature>
<evidence type="ECO:0000313" key="8">
    <source>
        <dbReference type="EMBL" id="KLO20499.1"/>
    </source>
</evidence>
<feature type="transmembrane region" description="Helical" evidence="6">
    <location>
        <begin position="467"/>
        <end position="484"/>
    </location>
</feature>
<evidence type="ECO:0000256" key="5">
    <source>
        <dbReference type="SAM" id="MobiDB-lite"/>
    </source>
</evidence>
<keyword evidence="3 6" id="KW-1133">Transmembrane helix</keyword>
<feature type="transmembrane region" description="Helical" evidence="6">
    <location>
        <begin position="187"/>
        <end position="207"/>
    </location>
</feature>
<dbReference type="InterPro" id="IPR005829">
    <property type="entry name" value="Sugar_transporter_CS"/>
</dbReference>
<feature type="compositionally biased region" description="Polar residues" evidence="5">
    <location>
        <begin position="21"/>
        <end position="32"/>
    </location>
</feature>
<evidence type="ECO:0000256" key="1">
    <source>
        <dbReference type="ARBA" id="ARBA00004141"/>
    </source>
</evidence>
<keyword evidence="4 6" id="KW-0472">Membrane</keyword>
<evidence type="ECO:0000256" key="3">
    <source>
        <dbReference type="ARBA" id="ARBA00022989"/>
    </source>
</evidence>
<dbReference type="Proteomes" id="UP000053477">
    <property type="component" value="Unassembled WGS sequence"/>
</dbReference>
<comment type="subcellular location">
    <subcellularLocation>
        <location evidence="1">Membrane</location>
        <topology evidence="1">Multi-pass membrane protein</topology>
    </subcellularLocation>
</comment>
<gene>
    <name evidence="8" type="ORF">SCHPADRAFT_934339</name>
</gene>
<sequence>MDSSSTHEHVQRPNSLRRVDTFSSSNHDSPSLYNDEKVDLPSEVHFSSSSSDSSSTARGTIGGYASSIASVAGSLDTLKDGSAVTQLTFSRLLLAHVGAALTLFLATTDSTIVSTSLPTIIADLHVPQSQYPWVGISYLLTQTAFQPLYGRFSDLLGRKIILYCSTTIFLLGSLLCGVAPSYVSLCIFRAISGAGAGGIVSSVWLITSELVEERNRAKWSQALSVTWSASAVAGPLLGGLFSDESGTGVKLSWRWGFLINLPIGGLATLFLLISLRGIQLQKGSGMSWKDLWRKFDFFGLTLFMGGTAGVVLGFSFSGQYLWSSPATLVPLCLGFTALLFGIVYEMRTTRDALFPPMMFRNVSVAVILIIAFLHNFAFNAGTYFLALYYQAVDGTTALEAGMRMLPYSLGSSLASVPVAWFIGWKMRRSNTTIGQKIVITSGLAISTIGFGLMILLNEKTPVALQEAAPLLAGIGIGMLFHAPYQVLTMALGPRGIACATSAFFLVRFTGSTCGLAVASAMFNGQLSSSGDAGTLISSGGASIDLRALSHLQPLALRQEALRSVAKAIQSIWMLCTPCLGLAMLISPLIRTASTAQHEAEAKQQRPAVEEKVSPA</sequence>
<feature type="transmembrane region" description="Helical" evidence="6">
    <location>
        <begin position="364"/>
        <end position="385"/>
    </location>
</feature>
<dbReference type="InParanoid" id="A0A0H2S9I5"/>
<dbReference type="InterPro" id="IPR011701">
    <property type="entry name" value="MFS"/>
</dbReference>
<feature type="transmembrane region" description="Helical" evidence="6">
    <location>
        <begin position="322"/>
        <end position="344"/>
    </location>
</feature>
<feature type="transmembrane region" description="Helical" evidence="6">
    <location>
        <begin position="436"/>
        <end position="455"/>
    </location>
</feature>
<name>A0A0H2S9I5_9AGAM</name>
<organism evidence="8 9">
    <name type="scientific">Schizopora paradoxa</name>
    <dbReference type="NCBI Taxonomy" id="27342"/>
    <lineage>
        <taxon>Eukaryota</taxon>
        <taxon>Fungi</taxon>
        <taxon>Dikarya</taxon>
        <taxon>Basidiomycota</taxon>
        <taxon>Agaricomycotina</taxon>
        <taxon>Agaricomycetes</taxon>
        <taxon>Hymenochaetales</taxon>
        <taxon>Schizoporaceae</taxon>
        <taxon>Schizopora</taxon>
    </lineage>
</organism>
<evidence type="ECO:0000256" key="6">
    <source>
        <dbReference type="SAM" id="Phobius"/>
    </source>
</evidence>
<feature type="region of interest" description="Disordered" evidence="5">
    <location>
        <begin position="1"/>
        <end position="36"/>
    </location>
</feature>
<dbReference type="STRING" id="27342.A0A0H2S9I5"/>
<feature type="transmembrane region" description="Helical" evidence="6">
    <location>
        <begin position="160"/>
        <end position="181"/>
    </location>
</feature>
<evidence type="ECO:0000259" key="7">
    <source>
        <dbReference type="PROSITE" id="PS50850"/>
    </source>
</evidence>
<dbReference type="GO" id="GO:0005886">
    <property type="term" value="C:plasma membrane"/>
    <property type="evidence" value="ECO:0007669"/>
    <property type="project" value="TreeGrafter"/>
</dbReference>
<feature type="transmembrane region" description="Helical" evidence="6">
    <location>
        <begin position="295"/>
        <end position="316"/>
    </location>
</feature>
<dbReference type="EMBL" id="KQ085882">
    <property type="protein sequence ID" value="KLO20499.1"/>
    <property type="molecule type" value="Genomic_DNA"/>
</dbReference>
<reference evidence="8 9" key="1">
    <citation type="submission" date="2015-04" db="EMBL/GenBank/DDBJ databases">
        <title>Complete genome sequence of Schizopora paradoxa KUC8140, a cosmopolitan wood degrader in East Asia.</title>
        <authorList>
            <consortium name="DOE Joint Genome Institute"/>
            <person name="Min B."/>
            <person name="Park H."/>
            <person name="Jang Y."/>
            <person name="Kim J.-J."/>
            <person name="Kim K.H."/>
            <person name="Pangilinan J."/>
            <person name="Lipzen A."/>
            <person name="Riley R."/>
            <person name="Grigoriev I.V."/>
            <person name="Spatafora J.W."/>
            <person name="Choi I.-G."/>
        </authorList>
    </citation>
    <scope>NUCLEOTIDE SEQUENCE [LARGE SCALE GENOMIC DNA]</scope>
    <source>
        <strain evidence="8 9">KUC8140</strain>
    </source>
</reference>
<evidence type="ECO:0000256" key="2">
    <source>
        <dbReference type="ARBA" id="ARBA00022692"/>
    </source>
</evidence>
<feature type="domain" description="Major facilitator superfamily (MFS) profile" evidence="7">
    <location>
        <begin position="95"/>
        <end position="556"/>
    </location>
</feature>
<dbReference type="Gene3D" id="1.20.1250.20">
    <property type="entry name" value="MFS general substrate transporter like domains"/>
    <property type="match status" value="1"/>
</dbReference>
<dbReference type="GO" id="GO:0022857">
    <property type="term" value="F:transmembrane transporter activity"/>
    <property type="evidence" value="ECO:0007669"/>
    <property type="project" value="InterPro"/>
</dbReference>
<dbReference type="SUPFAM" id="SSF103473">
    <property type="entry name" value="MFS general substrate transporter"/>
    <property type="match status" value="2"/>
</dbReference>
<keyword evidence="2 6" id="KW-0812">Transmembrane</keyword>
<feature type="transmembrane region" description="Helical" evidence="6">
    <location>
        <begin position="219"/>
        <end position="241"/>
    </location>
</feature>
<evidence type="ECO:0000256" key="4">
    <source>
        <dbReference type="ARBA" id="ARBA00023136"/>
    </source>
</evidence>